<evidence type="ECO:0000313" key="2">
    <source>
        <dbReference type="EMBL" id="ACL61619.1"/>
    </source>
</evidence>
<organism evidence="2 3">
    <name type="scientific">Methylobacterium nodulans (strain LMG 21967 / CNCM I-2342 / ORS 2060)</name>
    <dbReference type="NCBI Taxonomy" id="460265"/>
    <lineage>
        <taxon>Bacteria</taxon>
        <taxon>Pseudomonadati</taxon>
        <taxon>Pseudomonadota</taxon>
        <taxon>Alphaproteobacteria</taxon>
        <taxon>Hyphomicrobiales</taxon>
        <taxon>Methylobacteriaceae</taxon>
        <taxon>Methylobacterium</taxon>
    </lineage>
</organism>
<keyword evidence="2" id="KW-0489">Methyltransferase</keyword>
<accession>B8IHF6</accession>
<dbReference type="Pfam" id="PF08241">
    <property type="entry name" value="Methyltransf_11"/>
    <property type="match status" value="1"/>
</dbReference>
<dbReference type="KEGG" id="mno:Mnod_6874"/>
<evidence type="ECO:0000313" key="3">
    <source>
        <dbReference type="Proteomes" id="UP000008207"/>
    </source>
</evidence>
<dbReference type="InterPro" id="IPR013216">
    <property type="entry name" value="Methyltransf_11"/>
</dbReference>
<keyword evidence="3" id="KW-1185">Reference proteome</keyword>
<protein>
    <submittedName>
        <fullName evidence="2">Methyltransferase type 11</fullName>
    </submittedName>
</protein>
<dbReference type="HOGENOM" id="CLU_093445_0_0_5"/>
<keyword evidence="2" id="KW-0808">Transferase</keyword>
<gene>
    <name evidence="2" type="ordered locus">Mnod_6874</name>
</gene>
<reference evidence="2 3" key="1">
    <citation type="submission" date="2009-01" db="EMBL/GenBank/DDBJ databases">
        <title>Complete sequence of chromosome of Methylobacterium nodulans ORS 2060.</title>
        <authorList>
            <consortium name="US DOE Joint Genome Institute"/>
            <person name="Lucas S."/>
            <person name="Copeland A."/>
            <person name="Lapidus A."/>
            <person name="Glavina del Rio T."/>
            <person name="Dalin E."/>
            <person name="Tice H."/>
            <person name="Bruce D."/>
            <person name="Goodwin L."/>
            <person name="Pitluck S."/>
            <person name="Sims D."/>
            <person name="Brettin T."/>
            <person name="Detter J.C."/>
            <person name="Han C."/>
            <person name="Larimer F."/>
            <person name="Land M."/>
            <person name="Hauser L."/>
            <person name="Kyrpides N."/>
            <person name="Ivanova N."/>
            <person name="Marx C.J."/>
            <person name="Richardson P."/>
        </authorList>
    </citation>
    <scope>NUCLEOTIDE SEQUENCE [LARGE SCALE GENOMIC DNA]</scope>
    <source>
        <strain evidence="3">LMG 21967 / CNCM I-2342 / ORS 2060</strain>
    </source>
</reference>
<dbReference type="InterPro" id="IPR029063">
    <property type="entry name" value="SAM-dependent_MTases_sf"/>
</dbReference>
<dbReference type="OrthoDB" id="163232at2"/>
<dbReference type="GO" id="GO:0008757">
    <property type="term" value="F:S-adenosylmethionine-dependent methyltransferase activity"/>
    <property type="evidence" value="ECO:0007669"/>
    <property type="project" value="InterPro"/>
</dbReference>
<dbReference type="STRING" id="460265.Mnod_6874"/>
<dbReference type="EMBL" id="CP001349">
    <property type="protein sequence ID" value="ACL61619.1"/>
    <property type="molecule type" value="Genomic_DNA"/>
</dbReference>
<dbReference type="Proteomes" id="UP000008207">
    <property type="component" value="Chromosome"/>
</dbReference>
<dbReference type="GO" id="GO:0032259">
    <property type="term" value="P:methylation"/>
    <property type="evidence" value="ECO:0007669"/>
    <property type="project" value="UniProtKB-KW"/>
</dbReference>
<dbReference type="CDD" id="cd02440">
    <property type="entry name" value="AdoMet_MTases"/>
    <property type="match status" value="1"/>
</dbReference>
<dbReference type="SUPFAM" id="SSF53335">
    <property type="entry name" value="S-adenosyl-L-methionine-dependent methyltransferases"/>
    <property type="match status" value="1"/>
</dbReference>
<proteinExistence type="predicted"/>
<feature type="domain" description="Methyltransferase type 11" evidence="1">
    <location>
        <begin position="53"/>
        <end position="146"/>
    </location>
</feature>
<dbReference type="Gene3D" id="3.40.50.150">
    <property type="entry name" value="Vaccinia Virus protein VP39"/>
    <property type="match status" value="1"/>
</dbReference>
<dbReference type="PANTHER" id="PTHR43861">
    <property type="entry name" value="TRANS-ACONITATE 2-METHYLTRANSFERASE-RELATED"/>
    <property type="match status" value="1"/>
</dbReference>
<dbReference type="AlphaFoldDB" id="B8IHF6"/>
<sequence>MPSSLAAIKNERFAVDPRQPAYLHPGGSTAVGSNVEYRLGKLKETGVLKGVWLDYGCADGGYTAALTRYGAEKAVGVDPDRDRIEMAKAKGASDTVSFAWYDGQELPFEAESFNGVFLNEVLEHVLDEPATLAEIRRVLRPGGHLAVMSPNRWFPFEGHGMRVMGRDLGFPIPFLPWLPSRLAMRFMSARNYWPYELRNVVARSGLEIVSVSYVLPVFEVYPWLPQGLIRLYRRLMPVIERAPGLRKFGVSTFVLARRPV</sequence>
<evidence type="ECO:0000259" key="1">
    <source>
        <dbReference type="Pfam" id="PF08241"/>
    </source>
</evidence>
<dbReference type="RefSeq" id="WP_015933184.1">
    <property type="nucleotide sequence ID" value="NC_011894.1"/>
</dbReference>
<dbReference type="eggNOG" id="COG2226">
    <property type="taxonomic scope" value="Bacteria"/>
</dbReference>
<name>B8IHF6_METNO</name>
<dbReference type="PANTHER" id="PTHR43861:SF1">
    <property type="entry name" value="TRANS-ACONITATE 2-METHYLTRANSFERASE"/>
    <property type="match status" value="1"/>
</dbReference>